<dbReference type="GeneID" id="77677155"/>
<keyword evidence="3" id="KW-1185">Reference proteome</keyword>
<feature type="region of interest" description="Disordered" evidence="1">
    <location>
        <begin position="474"/>
        <end position="500"/>
    </location>
</feature>
<reference evidence="2 3" key="1">
    <citation type="journal article" date="2014" name="Genome Announc.">
        <title>Genome Sequence of the Microsporidian Species Nematocida sp1 Strain ERTm6 (ATCC PRA-372).</title>
        <authorList>
            <person name="Bakowski M.A."/>
            <person name="Priest M."/>
            <person name="Young S."/>
            <person name="Cuomo C.A."/>
            <person name="Troemel E.R."/>
        </authorList>
    </citation>
    <scope>NUCLEOTIDE SEQUENCE [LARGE SCALE GENOMIC DNA]</scope>
    <source>
        <strain evidence="2 3">ERTm6</strain>
    </source>
</reference>
<name>A0A086IZU0_NEMA1</name>
<dbReference type="EMBL" id="AKIJ01000005">
    <property type="protein sequence ID" value="KFG25408.1"/>
    <property type="molecule type" value="Genomic_DNA"/>
</dbReference>
<accession>A0A086IZU0</accession>
<gene>
    <name evidence="2" type="ORF">NESG_02182</name>
</gene>
<dbReference type="HOGENOM" id="CLU_568683_0_0_1"/>
<sequence length="500" mass="54781">MKKARILQSAGSVLLYISSVYSFYNENAIRCQLFGINYNDCIGSVYRPSPTYDSYIKSFNLPIHKDDACAYSICKAAVLGSGENRFISIAQNAHPPGACLCLGSAHCGCDTVAISPPQLKTIYQVPMETITPTHLIVTQTVSHTKTVVVKVTEPPAEKSIIELEPTSTPMLPLLEPGNQNNIAQQELLIKLSKQIELLTSDKPETRPKLPNYEMVQTSQLEPIITPGPLSVPDVQQHGSIITIPYSTTTTTVQVTVPVYKTKVRTQYVVNTVDNFTTETLTKTQTKTVTTTKNKTLHSTVTETISDHVERTKFRTVYMPKTVTVDKTSTFTSYLSKTTTVTSIVKPTKLVNSITPAETSSVEKNRGRISLSSVGIGSKRPSRGTEKKYFIVQQEIKNKLVCRQGCTNPKVQLSGECPIGSIQACPPAHIQPGFNVSMLNKREAGLECKDANCTELVKTIYVNATETLPKPKQIIQVGQSSQSSQSSEMSQSSQVSHLKTG</sequence>
<evidence type="ECO:0000256" key="1">
    <source>
        <dbReference type="SAM" id="MobiDB-lite"/>
    </source>
</evidence>
<dbReference type="Proteomes" id="UP000054524">
    <property type="component" value="Unassembled WGS sequence"/>
</dbReference>
<proteinExistence type="predicted"/>
<evidence type="ECO:0000313" key="3">
    <source>
        <dbReference type="Proteomes" id="UP000054524"/>
    </source>
</evidence>
<evidence type="ECO:0000313" key="2">
    <source>
        <dbReference type="EMBL" id="KFG25408.1"/>
    </source>
</evidence>
<organism evidence="2 3">
    <name type="scientific">Nematocida ausubeli (strain ATCC PRA-371 / ERTm2)</name>
    <name type="common">Nematode killer fungus</name>
    <dbReference type="NCBI Taxonomy" id="1913371"/>
    <lineage>
        <taxon>Eukaryota</taxon>
        <taxon>Fungi</taxon>
        <taxon>Fungi incertae sedis</taxon>
        <taxon>Microsporidia</taxon>
        <taxon>Nematocida</taxon>
    </lineage>
</organism>
<dbReference type="AlphaFoldDB" id="A0A086IZU0"/>
<protein>
    <submittedName>
        <fullName evidence="2">Uncharacterized protein</fullName>
    </submittedName>
</protein>
<dbReference type="RefSeq" id="XP_052903963.1">
    <property type="nucleotide sequence ID" value="XM_053049792.1"/>
</dbReference>
<comment type="caution">
    <text evidence="2">The sequence shown here is derived from an EMBL/GenBank/DDBJ whole genome shotgun (WGS) entry which is preliminary data.</text>
</comment>